<dbReference type="RefSeq" id="XP_823129.1">
    <property type="nucleotide sequence ID" value="XM_818036.1"/>
</dbReference>
<evidence type="ECO:0000313" key="6">
    <source>
        <dbReference type="EMBL" id="EAN78301.1"/>
    </source>
</evidence>
<dbReference type="GO" id="GO:0003723">
    <property type="term" value="F:RNA binding"/>
    <property type="evidence" value="ECO:0007669"/>
    <property type="project" value="InterPro"/>
</dbReference>
<protein>
    <recommendedName>
        <fullName evidence="5">TRUD domain-containing protein</fullName>
    </recommendedName>
</protein>
<dbReference type="FunCoup" id="Q38A69">
    <property type="interactions" value="451"/>
</dbReference>
<keyword evidence="2" id="KW-0819">tRNA processing</keyword>
<dbReference type="PROSITE" id="PS50984">
    <property type="entry name" value="TRUD"/>
    <property type="match status" value="1"/>
</dbReference>
<reference evidence="6 7" key="1">
    <citation type="journal article" date="2005" name="Science">
        <title>Comparative genomics of trypanosomatid parasitic protozoa.</title>
        <authorList>
            <person name="El-Sayed N.M."/>
            <person name="Myler P.J."/>
            <person name="Blandin G."/>
            <person name="Berriman M."/>
            <person name="Crabtree J."/>
            <person name="Aggarwal G."/>
            <person name="Caler E."/>
            <person name="Renauld H."/>
            <person name="Worthey E.A."/>
            <person name="Hertz-Fowler C."/>
            <person name="Ghedin E."/>
            <person name="Peacock C."/>
            <person name="Bartholomeu D.C."/>
            <person name="Haas B.J."/>
            <person name="Tran A.N."/>
            <person name="Wortman J.R."/>
            <person name="Alsmark U.C."/>
            <person name="Angiuoli S."/>
            <person name="Anupama A."/>
            <person name="Badger J."/>
            <person name="Bringaud F."/>
            <person name="Cadag E."/>
            <person name="Carlton J.M."/>
            <person name="Cerqueira G.C."/>
            <person name="Creasy T."/>
            <person name="Delcher A.L."/>
            <person name="Djikeng A."/>
            <person name="Embley T.M."/>
            <person name="Hauser C."/>
            <person name="Ivens A.C."/>
            <person name="Kummerfeld S.K."/>
            <person name="Pereira-Leal J.B."/>
            <person name="Nilsson D."/>
            <person name="Peterson J."/>
            <person name="Salzberg S.L."/>
            <person name="Shallom J."/>
            <person name="Silva J.C."/>
            <person name="Sundaram J."/>
            <person name="Westenberger S."/>
            <person name="White O."/>
            <person name="Melville S.E."/>
            <person name="Donelson J.E."/>
            <person name="Andersson B."/>
            <person name="Stuart K.D."/>
            <person name="Hall N."/>
        </authorList>
    </citation>
    <scope>NUCLEOTIDE SEQUENCE [LARGE SCALE GENOMIC DNA]</scope>
    <source>
        <strain evidence="6 7">927/4 GUTat10.1</strain>
    </source>
</reference>
<comment type="similarity">
    <text evidence="1">Belongs to the pseudouridine synthase TruD family.</text>
</comment>
<keyword evidence="3" id="KW-0413">Isomerase</keyword>
<dbReference type="KEGG" id="tbr:Tb10.6k15.1380"/>
<dbReference type="CDD" id="cd02576">
    <property type="entry name" value="PseudoU_synth_ScPUS7"/>
    <property type="match status" value="1"/>
</dbReference>
<evidence type="ECO:0000256" key="2">
    <source>
        <dbReference type="ARBA" id="ARBA00022694"/>
    </source>
</evidence>
<dbReference type="InParanoid" id="Q38A69"/>
<dbReference type="SUPFAM" id="SSF55120">
    <property type="entry name" value="Pseudouridine synthase"/>
    <property type="match status" value="1"/>
</dbReference>
<evidence type="ECO:0000256" key="4">
    <source>
        <dbReference type="SAM" id="MobiDB-lite"/>
    </source>
</evidence>
<dbReference type="PANTHER" id="PTHR13326:SF21">
    <property type="entry name" value="PSEUDOURIDYLATE SYNTHASE PUS7L"/>
    <property type="match status" value="1"/>
</dbReference>
<dbReference type="GO" id="GO:0008033">
    <property type="term" value="P:tRNA processing"/>
    <property type="evidence" value="ECO:0007669"/>
    <property type="project" value="UniProtKB-KW"/>
</dbReference>
<sequence>MFPPCLKQSNQKRGCVWGDMTVVESPFTMHDRERLVGIRFSLLNAHLVGREGIGAFKRLVVSMKTLYSDFVVRELSLLYNDGKPLVLESLQHTEADAKPHDTVGAKRQRDAESGGRDGVADIGEVALEGIRAKLEGVVPAEELDSVTKSLCAGEPSVTLRCSLTKPQRTRIHEVVRELLGGRYISRAESGTLVIERATHATRRADERRLNPVRSQKFLHFTLYKENIDSNHALREVASYLHVPTRSLLFSGTKDKRAVTLQRVAVRGVSPEKLIGINSRSFGQDRKVKVCSFRTMDHGLRLGDAVGNHFLIALRLLPESRDIDSDTLNTVESTINREGVVNYFGTQRFGTTDVLTGDVGIQLLSGHFENALRLVFRSKSMVEPSMLAAVDALEKGSFEEAVKLVPHYCHQERDMLNHLVDSPNDFLGSFSKIPRTMSMMYFHAVQSLIWNIMASKRLEVGVVPQVGDLVLKSRYTARLRCNQQSDCLEGLDLSANEMDDTTEEKERGLPEVVHLTTEDVATGLFQIADILLPVPGPDEKLQYPTVSACDRSAYIETLALKGAESLVRASNPLVKLFHYHGAYRHLVVKPRGFRMRLCNTKSLREPIIPTDLELLTGSKGCVEEATGASVSNGDGTNLPCKAIVVEFSLPPGAYATCVLREFCDCRTEGYHRASSKAAGNSEPSAG</sequence>
<dbReference type="AlphaFoldDB" id="Q38A69"/>
<dbReference type="InterPro" id="IPR020103">
    <property type="entry name" value="PsdUridine_synth_cat_dom_sf"/>
</dbReference>
<dbReference type="OrthoDB" id="447290at2759"/>
<dbReference type="InterPro" id="IPR042214">
    <property type="entry name" value="TruD_catalytic"/>
</dbReference>
<evidence type="ECO:0000256" key="1">
    <source>
        <dbReference type="ARBA" id="ARBA00007953"/>
    </source>
</evidence>
<dbReference type="STRING" id="185431.Q38A69"/>
<dbReference type="PIRSF" id="PIRSF037016">
    <property type="entry name" value="Pseudouridin_synth_euk_prd"/>
    <property type="match status" value="1"/>
</dbReference>
<feature type="domain" description="TRUD" evidence="5">
    <location>
        <begin position="338"/>
        <end position="588"/>
    </location>
</feature>
<dbReference type="Gene3D" id="3.30.2350.20">
    <property type="entry name" value="TruD, catalytic domain"/>
    <property type="match status" value="2"/>
</dbReference>
<dbReference type="InterPro" id="IPR001656">
    <property type="entry name" value="PsdUridine_synth_TruD"/>
</dbReference>
<dbReference type="PaxDb" id="5691-EAN78301"/>
<keyword evidence="7" id="KW-1185">Reference proteome</keyword>
<evidence type="ECO:0000313" key="7">
    <source>
        <dbReference type="Proteomes" id="UP000008524"/>
    </source>
</evidence>
<gene>
    <name evidence="6" type="ORF">Tb10.6k15.1380</name>
</gene>
<dbReference type="PROSITE" id="PS01268">
    <property type="entry name" value="UPF0024"/>
    <property type="match status" value="1"/>
</dbReference>
<reference evidence="6 7" key="2">
    <citation type="journal article" date="2005" name="Science">
        <title>The genome of the African trypanosome Trypanosoma brucei.</title>
        <authorList>
            <person name="Berriman M."/>
            <person name="Ghedin E."/>
            <person name="Hertz-Fowler C."/>
            <person name="Blandin G."/>
            <person name="Renauld H."/>
            <person name="Bartholomeu D.C."/>
            <person name="Lennard N.J."/>
            <person name="Caler E."/>
            <person name="Hamlin N.E."/>
            <person name="Haas B."/>
            <person name="Bohme U."/>
            <person name="Hannick L."/>
            <person name="Aslett M.A."/>
            <person name="Shallom J."/>
            <person name="Marcello L."/>
            <person name="Hou L."/>
            <person name="Wickstead B."/>
            <person name="Alsmark U.C."/>
            <person name="Arrowsmith C."/>
            <person name="Atkin R.J."/>
            <person name="Barron A.J."/>
            <person name="Bringaud F."/>
            <person name="Brooks K."/>
            <person name="Carrington M."/>
            <person name="Cherevach I."/>
            <person name="Chillingworth T.J."/>
            <person name="Churcher C."/>
            <person name="Clark L.N."/>
            <person name="Corton C.H."/>
            <person name="Cronin A."/>
            <person name="Davies R.M."/>
            <person name="Doggett J."/>
            <person name="Djikeng A."/>
            <person name="Feldblyum T."/>
            <person name="Field M.C."/>
            <person name="Fraser A."/>
            <person name="Goodhead I."/>
            <person name="Hance Z."/>
            <person name="Harper D."/>
            <person name="Harris B.R."/>
            <person name="Hauser H."/>
            <person name="Hostetler J."/>
            <person name="Ivens A."/>
            <person name="Jagels K."/>
            <person name="Johnson D."/>
            <person name="Johnson J."/>
            <person name="Jones K."/>
            <person name="Kerhornou A.X."/>
            <person name="Koo H."/>
            <person name="Larke N."/>
            <person name="Landfear S."/>
            <person name="Larkin C."/>
            <person name="Leech V."/>
            <person name="Line A."/>
            <person name="Lord A."/>
            <person name="Macleod A."/>
            <person name="Mooney P.J."/>
            <person name="Moule S."/>
            <person name="Martin D.M."/>
            <person name="Morgan G.W."/>
            <person name="Mungall K."/>
            <person name="Norbertczak H."/>
            <person name="Ormond D."/>
            <person name="Pai G."/>
            <person name="Peacock C.S."/>
            <person name="Peterson J."/>
            <person name="Quail M.A."/>
            <person name="Rabbinowitsch E."/>
            <person name="Rajandream M.A."/>
            <person name="Reitter C."/>
            <person name="Salzberg S.L."/>
            <person name="Sanders M."/>
            <person name="Schobel S."/>
            <person name="Sharp S."/>
            <person name="Simmonds M."/>
            <person name="Simpson A.J."/>
            <person name="Tallon L."/>
            <person name="Turner C.M."/>
            <person name="Tait A."/>
            <person name="Tivey A.R."/>
            <person name="Van Aken S."/>
            <person name="Walker D."/>
            <person name="Wanless D."/>
            <person name="Wang S."/>
            <person name="White B."/>
            <person name="White O."/>
            <person name="Whitehead S."/>
            <person name="Woodward J."/>
            <person name="Wortman J."/>
            <person name="Adams M.D."/>
            <person name="Embley T.M."/>
            <person name="Gull K."/>
            <person name="Ullu E."/>
            <person name="Barry J.D."/>
            <person name="Fairlamb A.H."/>
            <person name="Opperdoes F."/>
            <person name="Barrell B.G."/>
            <person name="Donelson J.E."/>
            <person name="Hall N."/>
            <person name="Fraser C.M."/>
            <person name="Melville S.E."/>
            <person name="El-Sayed N.M."/>
        </authorList>
    </citation>
    <scope>NUCLEOTIDE SEQUENCE [LARGE SCALE GENOMIC DNA]</scope>
    <source>
        <strain evidence="6 7">927/4 GUTat10.1</strain>
    </source>
</reference>
<dbReference type="InterPro" id="IPR020119">
    <property type="entry name" value="PsdUridine_synth_TruD_CS"/>
</dbReference>
<dbReference type="EMBL" id="CM000208">
    <property type="protein sequence ID" value="EAN78301.1"/>
    <property type="molecule type" value="Genomic_DNA"/>
</dbReference>
<dbReference type="GO" id="GO:0005634">
    <property type="term" value="C:nucleus"/>
    <property type="evidence" value="ECO:0000314"/>
    <property type="project" value="GeneDB"/>
</dbReference>
<dbReference type="InterPro" id="IPR011760">
    <property type="entry name" value="PsdUridine_synth_TruD_insert"/>
</dbReference>
<dbReference type="OMA" id="WINYFGH"/>
<dbReference type="NCBIfam" id="TIGR00094">
    <property type="entry name" value="tRNA_TruD_broad"/>
    <property type="match status" value="1"/>
</dbReference>
<feature type="region of interest" description="Disordered" evidence="4">
    <location>
        <begin position="96"/>
        <end position="117"/>
    </location>
</feature>
<dbReference type="Proteomes" id="UP000008524">
    <property type="component" value="Chromosome 10"/>
</dbReference>
<name>Q38A69_TRYB2</name>
<proteinExistence type="inferred from homology"/>
<evidence type="ECO:0000259" key="5">
    <source>
        <dbReference type="PROSITE" id="PS50984"/>
    </source>
</evidence>
<dbReference type="PANTHER" id="PTHR13326">
    <property type="entry name" value="TRNA PSEUDOURIDINE SYNTHASE D"/>
    <property type="match status" value="1"/>
</dbReference>
<dbReference type="GO" id="GO:0009982">
    <property type="term" value="F:pseudouridine synthase activity"/>
    <property type="evidence" value="ECO:0000318"/>
    <property type="project" value="GO_Central"/>
</dbReference>
<dbReference type="Pfam" id="PF01142">
    <property type="entry name" value="TruD"/>
    <property type="match status" value="1"/>
</dbReference>
<accession>Q38A69</accession>
<organism evidence="6 7">
    <name type="scientific">Trypanosoma brucei brucei (strain 927/4 GUTat10.1)</name>
    <dbReference type="NCBI Taxonomy" id="185431"/>
    <lineage>
        <taxon>Eukaryota</taxon>
        <taxon>Discoba</taxon>
        <taxon>Euglenozoa</taxon>
        <taxon>Kinetoplastea</taxon>
        <taxon>Metakinetoplastina</taxon>
        <taxon>Trypanosomatida</taxon>
        <taxon>Trypanosomatidae</taxon>
        <taxon>Trypanosoma</taxon>
    </lineage>
</organism>
<dbReference type="eggNOG" id="KOG2339">
    <property type="taxonomic scope" value="Eukaryota"/>
</dbReference>
<dbReference type="GO" id="GO:0001522">
    <property type="term" value="P:pseudouridine synthesis"/>
    <property type="evidence" value="ECO:0000318"/>
    <property type="project" value="GO_Central"/>
</dbReference>
<dbReference type="GeneID" id="3662324"/>
<evidence type="ECO:0000256" key="3">
    <source>
        <dbReference type="ARBA" id="ARBA00023235"/>
    </source>
</evidence>